<keyword evidence="5" id="KW-1185">Reference proteome</keyword>
<dbReference type="PROSITE" id="PS51186">
    <property type="entry name" value="GNAT"/>
    <property type="match status" value="1"/>
</dbReference>
<keyword evidence="1 4" id="KW-0808">Transferase</keyword>
<feature type="domain" description="N-acetyltransferase" evidence="3">
    <location>
        <begin position="2"/>
        <end position="166"/>
    </location>
</feature>
<dbReference type="Gene3D" id="3.40.630.30">
    <property type="match status" value="1"/>
</dbReference>
<gene>
    <name evidence="4" type="ORF">BN1079_01870</name>
</gene>
<name>A0A078LW73_9PSED</name>
<proteinExistence type="predicted"/>
<accession>A0A078LW73</accession>
<dbReference type="PANTHER" id="PTHR43877">
    <property type="entry name" value="AMINOALKYLPHOSPHONATE N-ACETYLTRANSFERASE-RELATED-RELATED"/>
    <property type="match status" value="1"/>
</dbReference>
<dbReference type="CDD" id="cd04301">
    <property type="entry name" value="NAT_SF"/>
    <property type="match status" value="1"/>
</dbReference>
<evidence type="ECO:0000256" key="1">
    <source>
        <dbReference type="ARBA" id="ARBA00022679"/>
    </source>
</evidence>
<reference evidence="4 5" key="1">
    <citation type="submission" date="2014-07" db="EMBL/GenBank/DDBJ databases">
        <authorList>
            <person name="Urmite Genomes Urmite Genomes"/>
        </authorList>
    </citation>
    <scope>NUCLEOTIDE SEQUENCE [LARGE SCALE GENOMIC DNA]</scope>
    <source>
        <strain evidence="4 5">20_BN</strain>
    </source>
</reference>
<evidence type="ECO:0000259" key="3">
    <source>
        <dbReference type="PROSITE" id="PS51186"/>
    </source>
</evidence>
<keyword evidence="2" id="KW-0012">Acyltransferase</keyword>
<evidence type="ECO:0000256" key="2">
    <source>
        <dbReference type="ARBA" id="ARBA00023315"/>
    </source>
</evidence>
<dbReference type="GO" id="GO:0016747">
    <property type="term" value="F:acyltransferase activity, transferring groups other than amino-acyl groups"/>
    <property type="evidence" value="ECO:0007669"/>
    <property type="project" value="InterPro"/>
</dbReference>
<dbReference type="eggNOG" id="COG0456">
    <property type="taxonomic scope" value="Bacteria"/>
</dbReference>
<dbReference type="InterPro" id="IPR000182">
    <property type="entry name" value="GNAT_dom"/>
</dbReference>
<dbReference type="SUPFAM" id="SSF55729">
    <property type="entry name" value="Acyl-CoA N-acyltransferases (Nat)"/>
    <property type="match status" value="1"/>
</dbReference>
<dbReference type="Proteomes" id="UP000053902">
    <property type="component" value="Unassembled WGS sequence"/>
</dbReference>
<evidence type="ECO:0000313" key="4">
    <source>
        <dbReference type="EMBL" id="CDZ94547.1"/>
    </source>
</evidence>
<dbReference type="AlphaFoldDB" id="A0A078LW73"/>
<dbReference type="InterPro" id="IPR016181">
    <property type="entry name" value="Acyl_CoA_acyltransferase"/>
</dbReference>
<dbReference type="STRING" id="1499686.BN1079_01870"/>
<sequence>MFSFRTMQASDIPAVMSIQEQVYAPQLHEEEAVIRARLAACPQQAWVAEDADGVCAYLFAYPSRLGQVTPLDGDFQPLAEADCLYLHDLAVASRAAGRGIGPALVRHKLQRAGAAKLRYSALVSVQDSQGFWSRLGFEPEEKLSAPQASNLASYRIPAVYMVRSLDTLASA</sequence>
<dbReference type="HOGENOM" id="CLU_099842_0_0_6"/>
<organism evidence="4 5">
    <name type="scientific">Pseudomonas saudiphocaensis</name>
    <dbReference type="NCBI Taxonomy" id="1499686"/>
    <lineage>
        <taxon>Bacteria</taxon>
        <taxon>Pseudomonadati</taxon>
        <taxon>Pseudomonadota</taxon>
        <taxon>Gammaproteobacteria</taxon>
        <taxon>Pseudomonadales</taxon>
        <taxon>Pseudomonadaceae</taxon>
        <taxon>Pseudomonas</taxon>
    </lineage>
</organism>
<evidence type="ECO:0000313" key="5">
    <source>
        <dbReference type="Proteomes" id="UP000053902"/>
    </source>
</evidence>
<protein>
    <submittedName>
        <fullName evidence="4">Histone acetyltransferase HPA2</fullName>
    </submittedName>
</protein>
<dbReference type="EMBL" id="CCSF01000001">
    <property type="protein sequence ID" value="CDZ94547.1"/>
    <property type="molecule type" value="Genomic_DNA"/>
</dbReference>
<dbReference type="InterPro" id="IPR050832">
    <property type="entry name" value="Bact_Acetyltransf"/>
</dbReference>
<dbReference type="Pfam" id="PF00583">
    <property type="entry name" value="Acetyltransf_1"/>
    <property type="match status" value="1"/>
</dbReference>